<reference evidence="1" key="1">
    <citation type="submission" date="2021-03" db="EMBL/GenBank/DDBJ databases">
        <title>Bacillus suaedae sp. nov., isolated from Suaeda aralocaspica.</title>
        <authorList>
            <person name="Lei R.F.R."/>
        </authorList>
    </citation>
    <scope>NUCLEOTIDE SEQUENCE</scope>
    <source>
        <strain evidence="1">YZJH907-2</strain>
    </source>
</reference>
<dbReference type="Proteomes" id="UP000678228">
    <property type="component" value="Unassembled WGS sequence"/>
</dbReference>
<dbReference type="AlphaFoldDB" id="A0A940WTR3"/>
<dbReference type="EMBL" id="JAGKSQ010000002">
    <property type="protein sequence ID" value="MBP3950477.1"/>
    <property type="molecule type" value="Genomic_DNA"/>
</dbReference>
<dbReference type="InterPro" id="IPR014962">
    <property type="entry name" value="YolD"/>
</dbReference>
<name>A0A940WTR3_9BACI</name>
<gene>
    <name evidence="1" type="ORF">J7W16_04975</name>
</gene>
<comment type="caution">
    <text evidence="1">The sequence shown here is derived from an EMBL/GenBank/DDBJ whole genome shotgun (WGS) entry which is preliminary data.</text>
</comment>
<evidence type="ECO:0000313" key="1">
    <source>
        <dbReference type="EMBL" id="MBP3950477.1"/>
    </source>
</evidence>
<keyword evidence="2" id="KW-1185">Reference proteome</keyword>
<sequence>MHHVRQEDLLQRGNKLWEMRFILPEHKAALLHLNEVEKEVPCPDLDEQELAEIGIVVMDALRHELTVHIVYWEKGFLKDVDATVQNVDQQTNRIKLLVGEDEVKYIHVKQLKTVDRL</sequence>
<dbReference type="RefSeq" id="WP_210596118.1">
    <property type="nucleotide sequence ID" value="NZ_JAGKSQ010000002.1"/>
</dbReference>
<protein>
    <submittedName>
        <fullName evidence="1">YolD-like family protein</fullName>
    </submittedName>
</protein>
<organism evidence="1 2">
    <name type="scientific">Halalkalibacter suaedae</name>
    <dbReference type="NCBI Taxonomy" id="2822140"/>
    <lineage>
        <taxon>Bacteria</taxon>
        <taxon>Bacillati</taxon>
        <taxon>Bacillota</taxon>
        <taxon>Bacilli</taxon>
        <taxon>Bacillales</taxon>
        <taxon>Bacillaceae</taxon>
        <taxon>Halalkalibacter</taxon>
    </lineage>
</organism>
<dbReference type="PANTHER" id="PTHR40051">
    <property type="entry name" value="IG HYPOTHETICAL 15966"/>
    <property type="match status" value="1"/>
</dbReference>
<evidence type="ECO:0000313" key="2">
    <source>
        <dbReference type="Proteomes" id="UP000678228"/>
    </source>
</evidence>
<accession>A0A940WTR3</accession>
<dbReference type="PANTHER" id="PTHR40051:SF1">
    <property type="entry name" value="YOLD-LIKE FAMILY PROTEIN"/>
    <property type="match status" value="1"/>
</dbReference>
<dbReference type="Pfam" id="PF08863">
    <property type="entry name" value="YolD"/>
    <property type="match status" value="1"/>
</dbReference>
<proteinExistence type="predicted"/>